<keyword evidence="3" id="KW-1185">Reference proteome</keyword>
<accession>A0AAV7N9E3</accession>
<evidence type="ECO:0000256" key="1">
    <source>
        <dbReference type="SAM" id="MobiDB-lite"/>
    </source>
</evidence>
<reference evidence="2" key="1">
    <citation type="journal article" date="2022" name="bioRxiv">
        <title>Sequencing and chromosome-scale assembly of the giantPleurodeles waltlgenome.</title>
        <authorList>
            <person name="Brown T."/>
            <person name="Elewa A."/>
            <person name="Iarovenko S."/>
            <person name="Subramanian E."/>
            <person name="Araus A.J."/>
            <person name="Petzold A."/>
            <person name="Susuki M."/>
            <person name="Suzuki K.-i.T."/>
            <person name="Hayashi T."/>
            <person name="Toyoda A."/>
            <person name="Oliveira C."/>
            <person name="Osipova E."/>
            <person name="Leigh N.D."/>
            <person name="Simon A."/>
            <person name="Yun M.H."/>
        </authorList>
    </citation>
    <scope>NUCLEOTIDE SEQUENCE</scope>
    <source>
        <strain evidence="2">20211129_DDA</strain>
        <tissue evidence="2">Liver</tissue>
    </source>
</reference>
<feature type="non-terminal residue" evidence="2">
    <location>
        <position position="405"/>
    </location>
</feature>
<feature type="region of interest" description="Disordered" evidence="1">
    <location>
        <begin position="272"/>
        <end position="338"/>
    </location>
</feature>
<gene>
    <name evidence="2" type="ORF">NDU88_000404</name>
</gene>
<dbReference type="AlphaFoldDB" id="A0AAV7N9E3"/>
<feature type="compositionally biased region" description="Low complexity" evidence="1">
    <location>
        <begin position="272"/>
        <end position="282"/>
    </location>
</feature>
<dbReference type="EMBL" id="JANPWB010000012">
    <property type="protein sequence ID" value="KAJ1112136.1"/>
    <property type="molecule type" value="Genomic_DNA"/>
</dbReference>
<name>A0AAV7N9E3_PLEWA</name>
<dbReference type="Proteomes" id="UP001066276">
    <property type="component" value="Chromosome 8"/>
</dbReference>
<evidence type="ECO:0000313" key="2">
    <source>
        <dbReference type="EMBL" id="KAJ1112136.1"/>
    </source>
</evidence>
<feature type="region of interest" description="Disordered" evidence="1">
    <location>
        <begin position="366"/>
        <end position="405"/>
    </location>
</feature>
<protein>
    <submittedName>
        <fullName evidence="2">Uncharacterized protein</fullName>
    </submittedName>
</protein>
<comment type="caution">
    <text evidence="2">The sequence shown here is derived from an EMBL/GenBank/DDBJ whole genome shotgun (WGS) entry which is preliminary data.</text>
</comment>
<proteinExistence type="predicted"/>
<evidence type="ECO:0000313" key="3">
    <source>
        <dbReference type="Proteomes" id="UP001066276"/>
    </source>
</evidence>
<organism evidence="2 3">
    <name type="scientific">Pleurodeles waltl</name>
    <name type="common">Iberian ribbed newt</name>
    <dbReference type="NCBI Taxonomy" id="8319"/>
    <lineage>
        <taxon>Eukaryota</taxon>
        <taxon>Metazoa</taxon>
        <taxon>Chordata</taxon>
        <taxon>Craniata</taxon>
        <taxon>Vertebrata</taxon>
        <taxon>Euteleostomi</taxon>
        <taxon>Amphibia</taxon>
        <taxon>Batrachia</taxon>
        <taxon>Caudata</taxon>
        <taxon>Salamandroidea</taxon>
        <taxon>Salamandridae</taxon>
        <taxon>Pleurodelinae</taxon>
        <taxon>Pleurodeles</taxon>
    </lineage>
</organism>
<sequence>MDNSGSDRRPIGDNSPKEEFNIMMVSDSIKEEEGAYAMADQCSEEVRNTLCPTEEFNTVMVSDSIKEEREALPIADPCSEEVKIASCPAEEEFNIVMVSDSIKEEREACPMTDQCSEDVKNTFCLAVTEEEFSTVMVSDSIKEEREACPMAEQCAEEVKYSFCPAGMVDIASFSTNVKKEEDYSLDRQFSEMNGGIANFVGSNGKWSSEGQAAATTVCAEASGITTSAAADGSPGPSRAQSTIISTSLAVKSGAIQQCKGGKAVPGAWTGATSAAGAGQPSQSNNEVGGLVRSSNRRPNLRGKYPAGAPIRPHGRYPGPPTRGLGKPSGEEGNKRTAVKSGVWRHRGGPRHNGPQATVTVPHIRQPELRRGGLVETVKGGSPPRVWITSGALGETRGHHGSPTTG</sequence>